<evidence type="ECO:0000256" key="1">
    <source>
        <dbReference type="SAM" id="MobiDB-lite"/>
    </source>
</evidence>
<name>A0AAX2EU25_9ENTR</name>
<dbReference type="InterPro" id="IPR031484">
    <property type="entry name" value="CBP_BcsO"/>
</dbReference>
<evidence type="ECO:0000313" key="2">
    <source>
        <dbReference type="EMBL" id="SFR18905.1"/>
    </source>
</evidence>
<evidence type="ECO:0000313" key="3">
    <source>
        <dbReference type="EMBL" id="SFT82709.1"/>
    </source>
</evidence>
<dbReference type="AlphaFoldDB" id="A0AAX2EU25"/>
<dbReference type="EMBL" id="FPAV01000005">
    <property type="protein sequence ID" value="SFT82709.1"/>
    <property type="molecule type" value="Genomic_DNA"/>
</dbReference>
<accession>A0AAX2EU25</accession>
<sequence>MNHYDDLQRFKDKTRNQKHDFKDLSAQNPGSDQGNWTLIQQLSPATDESTLTMGGHVSLPVPQSVEPDLFARTENAPAVDVSEPASIPAPSIFQGVASQLATVIPPPAPVPAPTPVRALPAEGVKSATVNYAQLFAAKVPEAKPKTEKNQPLHSLLERIASCR</sequence>
<dbReference type="Proteomes" id="UP000199173">
    <property type="component" value="Unassembled WGS sequence"/>
</dbReference>
<keyword evidence="4" id="KW-1185">Reference proteome</keyword>
<protein>
    <submittedName>
        <fullName evidence="2">Cellulose biosynthesis protein BcsO</fullName>
    </submittedName>
</protein>
<evidence type="ECO:0000313" key="5">
    <source>
        <dbReference type="Proteomes" id="UP000199173"/>
    </source>
</evidence>
<organism evidence="2 5">
    <name type="scientific">Kosakonia radicincitans</name>
    <dbReference type="NCBI Taxonomy" id="283686"/>
    <lineage>
        <taxon>Bacteria</taxon>
        <taxon>Pseudomonadati</taxon>
        <taxon>Pseudomonadota</taxon>
        <taxon>Gammaproteobacteria</taxon>
        <taxon>Enterobacterales</taxon>
        <taxon>Enterobacteriaceae</taxon>
        <taxon>Kosakonia</taxon>
    </lineage>
</organism>
<feature type="compositionally biased region" description="Basic and acidic residues" evidence="1">
    <location>
        <begin position="1"/>
        <end position="23"/>
    </location>
</feature>
<reference evidence="4 5" key="1">
    <citation type="submission" date="2016-10" db="EMBL/GenBank/DDBJ databases">
        <authorList>
            <person name="Varghese N."/>
            <person name="Submissions S."/>
        </authorList>
    </citation>
    <scope>NUCLEOTIDE SEQUENCE [LARGE SCALE GENOMIC DNA]</scope>
    <source>
        <strain evidence="3 4">NFIX06</strain>
        <strain evidence="2 5">NFIX08</strain>
    </source>
</reference>
<proteinExistence type="predicted"/>
<feature type="compositionally biased region" description="Polar residues" evidence="1">
    <location>
        <begin position="25"/>
        <end position="35"/>
    </location>
</feature>
<evidence type="ECO:0000313" key="4">
    <source>
        <dbReference type="Proteomes" id="UP000198760"/>
    </source>
</evidence>
<feature type="region of interest" description="Disordered" evidence="1">
    <location>
        <begin position="1"/>
        <end position="35"/>
    </location>
</feature>
<dbReference type="EMBL" id="FOYJ01000007">
    <property type="protein sequence ID" value="SFR18905.1"/>
    <property type="molecule type" value="Genomic_DNA"/>
</dbReference>
<comment type="caution">
    <text evidence="2">The sequence shown here is derived from an EMBL/GenBank/DDBJ whole genome shotgun (WGS) entry which is preliminary data.</text>
</comment>
<dbReference type="Proteomes" id="UP000198760">
    <property type="component" value="Unassembled WGS sequence"/>
</dbReference>
<dbReference type="KEGG" id="krd:A3780_23800"/>
<gene>
    <name evidence="3" type="ORF">SAMN03159428_02303</name>
    <name evidence="2" type="ORF">SAMN03159514_03090</name>
</gene>
<dbReference type="RefSeq" id="WP_035886748.1">
    <property type="nucleotide sequence ID" value="NZ_CP015113.1"/>
</dbReference>
<dbReference type="Pfam" id="PF17037">
    <property type="entry name" value="CBP_BcsO"/>
    <property type="match status" value="1"/>
</dbReference>